<keyword evidence="2" id="KW-0238">DNA-binding</keyword>
<feature type="compositionally biased region" description="Low complexity" evidence="3">
    <location>
        <begin position="51"/>
        <end position="60"/>
    </location>
</feature>
<feature type="domain" description="Homeobox" evidence="4">
    <location>
        <begin position="1"/>
        <end position="16"/>
    </location>
</feature>
<dbReference type="InterPro" id="IPR001356">
    <property type="entry name" value="HD"/>
</dbReference>
<evidence type="ECO:0000256" key="2">
    <source>
        <dbReference type="PROSITE-ProRule" id="PRU00108"/>
    </source>
</evidence>
<protein>
    <recommendedName>
        <fullName evidence="4">Homeobox domain-containing protein</fullName>
    </recommendedName>
</protein>
<gene>
    <name evidence="5" type="ORF">OUZ56_014518</name>
</gene>
<accession>A0ABR0AK70</accession>
<dbReference type="EMBL" id="JAOYFB010000038">
    <property type="protein sequence ID" value="KAK4025450.1"/>
    <property type="molecule type" value="Genomic_DNA"/>
</dbReference>
<feature type="region of interest" description="Disordered" evidence="3">
    <location>
        <begin position="14"/>
        <end position="66"/>
    </location>
</feature>
<comment type="caution">
    <text evidence="5">The sequence shown here is derived from an EMBL/GenBank/DDBJ whole genome shotgun (WGS) entry which is preliminary data.</text>
</comment>
<evidence type="ECO:0000256" key="3">
    <source>
        <dbReference type="SAM" id="MobiDB-lite"/>
    </source>
</evidence>
<evidence type="ECO:0000313" key="5">
    <source>
        <dbReference type="EMBL" id="KAK4025450.1"/>
    </source>
</evidence>
<evidence type="ECO:0000256" key="1">
    <source>
        <dbReference type="ARBA" id="ARBA00004123"/>
    </source>
</evidence>
<comment type="subcellular location">
    <subcellularLocation>
        <location evidence="1 2">Nucleus</location>
    </subcellularLocation>
</comment>
<evidence type="ECO:0000313" key="6">
    <source>
        <dbReference type="Proteomes" id="UP001234178"/>
    </source>
</evidence>
<keyword evidence="2" id="KW-0371">Homeobox</keyword>
<proteinExistence type="predicted"/>
<feature type="DNA-binding region" description="Homeobox" evidence="2">
    <location>
        <begin position="3"/>
        <end position="17"/>
    </location>
</feature>
<dbReference type="CDD" id="cd00086">
    <property type="entry name" value="homeodomain"/>
    <property type="match status" value="1"/>
</dbReference>
<keyword evidence="6" id="KW-1185">Reference proteome</keyword>
<dbReference type="Proteomes" id="UP001234178">
    <property type="component" value="Unassembled WGS sequence"/>
</dbReference>
<dbReference type="Gene3D" id="1.10.10.60">
    <property type="entry name" value="Homeodomain-like"/>
    <property type="match status" value="1"/>
</dbReference>
<keyword evidence="2" id="KW-0539">Nucleus</keyword>
<dbReference type="InterPro" id="IPR009057">
    <property type="entry name" value="Homeodomain-like_sf"/>
</dbReference>
<dbReference type="PROSITE" id="PS50071">
    <property type="entry name" value="HOMEOBOX_2"/>
    <property type="match status" value="1"/>
</dbReference>
<dbReference type="SUPFAM" id="SSF46689">
    <property type="entry name" value="Homeodomain-like"/>
    <property type="match status" value="1"/>
</dbReference>
<sequence>MCYVWFQNRRAKFRKQERLTQQKSSSSDNNGGSVGKDGNHQSPSDAKESRGSSSAGSSAESPRDLDIKPQMAQICRVCPKLVATNQPEIELDLETGPPFMSFCFTLHKNTAEMRLTVILIVTGDRTESNTTWSAGLNSPPESPPIEAPPITNSRSSAAVAGGNNNKAIVNLSAFGNSFTHLAVNPF</sequence>
<evidence type="ECO:0000259" key="4">
    <source>
        <dbReference type="PROSITE" id="PS50071"/>
    </source>
</evidence>
<name>A0ABR0AK70_9CRUS</name>
<reference evidence="5 6" key="1">
    <citation type="journal article" date="2023" name="Nucleic Acids Res.">
        <title>The hologenome of Daphnia magna reveals possible DNA methylation and microbiome-mediated evolution of the host genome.</title>
        <authorList>
            <person name="Chaturvedi A."/>
            <person name="Li X."/>
            <person name="Dhandapani V."/>
            <person name="Marshall H."/>
            <person name="Kissane S."/>
            <person name="Cuenca-Cambronero M."/>
            <person name="Asole G."/>
            <person name="Calvet F."/>
            <person name="Ruiz-Romero M."/>
            <person name="Marangio P."/>
            <person name="Guigo R."/>
            <person name="Rago D."/>
            <person name="Mirbahai L."/>
            <person name="Eastwood N."/>
            <person name="Colbourne J.K."/>
            <person name="Zhou J."/>
            <person name="Mallon E."/>
            <person name="Orsini L."/>
        </authorList>
    </citation>
    <scope>NUCLEOTIDE SEQUENCE [LARGE SCALE GENOMIC DNA]</scope>
    <source>
        <strain evidence="5">LRV0_1</strain>
    </source>
</reference>
<organism evidence="5 6">
    <name type="scientific">Daphnia magna</name>
    <dbReference type="NCBI Taxonomy" id="35525"/>
    <lineage>
        <taxon>Eukaryota</taxon>
        <taxon>Metazoa</taxon>
        <taxon>Ecdysozoa</taxon>
        <taxon>Arthropoda</taxon>
        <taxon>Crustacea</taxon>
        <taxon>Branchiopoda</taxon>
        <taxon>Diplostraca</taxon>
        <taxon>Cladocera</taxon>
        <taxon>Anomopoda</taxon>
        <taxon>Daphniidae</taxon>
        <taxon>Daphnia</taxon>
    </lineage>
</organism>